<dbReference type="AlphaFoldDB" id="A0A6V8MEJ4"/>
<sequence>MPDSLFIPSVDLRIGSLEEYNRKQKEKAAQHFKRPKARPCITISREYGCTGYPVAEALLEIMTRQTGEPWVMIDKAILDEVASRHNLSTDILQTLGEEDRILDEFLATFSPRWKSNYDYFKPLASHILALAEQGNVIIVEMGGAVITRHIEDSFHFRLYGSEAFRINSIATRLKIDKEEAEKLMRHRQKVRDNFSRDFLNHDNRDPQLYDLQFNNNRCTPEVIAATIAEFVLRKIR</sequence>
<protein>
    <submittedName>
        <fullName evidence="1">Cytidylate kinase</fullName>
    </submittedName>
</protein>
<gene>
    <name evidence="1" type="ORF">GMST_06770</name>
</gene>
<keyword evidence="2" id="KW-1185">Reference proteome</keyword>
<accession>A0A6V8MEJ4</accession>
<dbReference type="Gene3D" id="3.40.50.300">
    <property type="entry name" value="P-loop containing nucleotide triphosphate hydrolases"/>
    <property type="match status" value="1"/>
</dbReference>
<reference evidence="2" key="1">
    <citation type="submission" date="2020-06" db="EMBL/GenBank/DDBJ databases">
        <title>Draft genomic sequence of Geomonas sp. Red330.</title>
        <authorList>
            <person name="Itoh H."/>
            <person name="Zhenxing X."/>
            <person name="Ushijima N."/>
            <person name="Masuda Y."/>
            <person name="Shiratori Y."/>
            <person name="Senoo K."/>
        </authorList>
    </citation>
    <scope>NUCLEOTIDE SEQUENCE [LARGE SCALE GENOMIC DNA]</scope>
    <source>
        <strain evidence="2">Red330</strain>
    </source>
</reference>
<dbReference type="EMBL" id="BLXX01000001">
    <property type="protein sequence ID" value="GFO58352.1"/>
    <property type="molecule type" value="Genomic_DNA"/>
</dbReference>
<organism evidence="1 2">
    <name type="scientific">Geomonas silvestris</name>
    <dbReference type="NCBI Taxonomy" id="2740184"/>
    <lineage>
        <taxon>Bacteria</taxon>
        <taxon>Pseudomonadati</taxon>
        <taxon>Thermodesulfobacteriota</taxon>
        <taxon>Desulfuromonadia</taxon>
        <taxon>Geobacterales</taxon>
        <taxon>Geobacteraceae</taxon>
        <taxon>Geomonas</taxon>
    </lineage>
</organism>
<evidence type="ECO:0000313" key="2">
    <source>
        <dbReference type="Proteomes" id="UP000556026"/>
    </source>
</evidence>
<evidence type="ECO:0000313" key="1">
    <source>
        <dbReference type="EMBL" id="GFO58352.1"/>
    </source>
</evidence>
<keyword evidence="1" id="KW-0418">Kinase</keyword>
<dbReference type="Proteomes" id="UP000556026">
    <property type="component" value="Unassembled WGS sequence"/>
</dbReference>
<dbReference type="InterPro" id="IPR027417">
    <property type="entry name" value="P-loop_NTPase"/>
</dbReference>
<comment type="caution">
    <text evidence="1">The sequence shown here is derived from an EMBL/GenBank/DDBJ whole genome shotgun (WGS) entry which is preliminary data.</text>
</comment>
<dbReference type="GO" id="GO:0016301">
    <property type="term" value="F:kinase activity"/>
    <property type="evidence" value="ECO:0007669"/>
    <property type="project" value="UniProtKB-KW"/>
</dbReference>
<dbReference type="RefSeq" id="WP_183353192.1">
    <property type="nucleotide sequence ID" value="NZ_BLXX01000001.1"/>
</dbReference>
<name>A0A6V8MEJ4_9BACT</name>
<keyword evidence="1" id="KW-0808">Transferase</keyword>
<proteinExistence type="predicted"/>
<dbReference type="Pfam" id="PF13189">
    <property type="entry name" value="Cytidylate_kin2"/>
    <property type="match status" value="1"/>
</dbReference>